<comment type="subcellular location">
    <subcellularLocation>
        <location evidence="2">Cell membrane</location>
        <topology evidence="2">Multi-pass membrane protein</topology>
    </subcellularLocation>
    <subcellularLocation>
        <location evidence="1">Membrane</location>
        <location evidence="1">Caveola</location>
        <topology evidence="1">Multi-pass membrane protein</topology>
    </subcellularLocation>
</comment>
<dbReference type="InterPro" id="IPR002159">
    <property type="entry name" value="CD36_fam"/>
</dbReference>
<dbReference type="Proteomes" id="UP001642540">
    <property type="component" value="Unassembled WGS sequence"/>
</dbReference>
<dbReference type="PANTHER" id="PTHR11923">
    <property type="entry name" value="SCAVENGER RECEPTOR CLASS B TYPE-1 SR-B1"/>
    <property type="match status" value="1"/>
</dbReference>
<evidence type="ECO:0000256" key="13">
    <source>
        <dbReference type="SAM" id="MobiDB-lite"/>
    </source>
</evidence>
<keyword evidence="10" id="KW-0325">Glycoprotein</keyword>
<dbReference type="EMBL" id="CAXLJM020000146">
    <property type="protein sequence ID" value="CAL8141165.1"/>
    <property type="molecule type" value="Genomic_DNA"/>
</dbReference>
<sequence length="540" mass="61337">MNIRKFIASDTFHQLIIYCGCVHFVFAIFLVAGGFDFFLNLSIKKLFRITKSSPVFKLWRDIPIPIYMKFHLFNVTNPDEIGQGAKPMLREMGPYTYLVRMQKFEITKNSTRDTVKYKQNRTFYFQPDMSAGSEDDQITMINVLFIAVSHMANDFTDLDFILETLDQMLADRDEKLTRTVKVKDILFDGISIQTYVDLVNDPMVQQAGEIEFPEDYKDGLFALLKNKNGTHDGFWEMYSGRKNSSHFAKLYSIQNGKRKLDLYKADSCNAINGSDGTFNPPFIEPGVTELYAFVPEICRSVQWQYLFNAVSYGINVARYTLPAIQSVPENPDKWCFCPKEDPMKCDVAGLESLQACFQGAPVQLTKPHFLETDRELLKGVLGLRPDDRKHQSKLDIHPLTGATVEAQIRLQFSIDLVPWPAMPTFQNASRAMIPFAWIELSATLDALNQIGLWILSSFLEIWPILRILNILGALSTIGLGAMIGFARKSKIDKGSDTPQEEEKPAGKRLLTKAEAEESSEPVLEEIKDDSVTFITKAKEE</sequence>
<keyword evidence="16" id="KW-1185">Reference proteome</keyword>
<dbReference type="Pfam" id="PF01130">
    <property type="entry name" value="CD36"/>
    <property type="match status" value="1"/>
</dbReference>
<dbReference type="PANTHER" id="PTHR11923:SF110">
    <property type="entry name" value="SCAVENGER RECEPTOR CLASS B MEMBER 1"/>
    <property type="match status" value="1"/>
</dbReference>
<comment type="caution">
    <text evidence="15">The sequence shown here is derived from an EMBL/GenBank/DDBJ whole genome shotgun (WGS) entry which is preliminary data.</text>
</comment>
<evidence type="ECO:0000313" key="16">
    <source>
        <dbReference type="Proteomes" id="UP001642540"/>
    </source>
</evidence>
<evidence type="ECO:0000256" key="9">
    <source>
        <dbReference type="ARBA" id="ARBA00023170"/>
    </source>
</evidence>
<evidence type="ECO:0000256" key="7">
    <source>
        <dbReference type="ARBA" id="ARBA00023136"/>
    </source>
</evidence>
<evidence type="ECO:0000256" key="6">
    <source>
        <dbReference type="ARBA" id="ARBA00022989"/>
    </source>
</evidence>
<evidence type="ECO:0000256" key="8">
    <source>
        <dbReference type="ARBA" id="ARBA00023157"/>
    </source>
</evidence>
<keyword evidence="8" id="KW-1015">Disulfide bond</keyword>
<accession>A0ABP1S1F7</accession>
<keyword evidence="4" id="KW-1003">Cell membrane</keyword>
<keyword evidence="5 14" id="KW-0812">Transmembrane</keyword>
<gene>
    <name evidence="15" type="ORF">ODALV1_LOCUS28601</name>
</gene>
<proteinExistence type="inferred from homology"/>
<feature type="transmembrane region" description="Helical" evidence="14">
    <location>
        <begin position="15"/>
        <end position="39"/>
    </location>
</feature>
<keyword evidence="6 14" id="KW-1133">Transmembrane helix</keyword>
<evidence type="ECO:0000256" key="3">
    <source>
        <dbReference type="ARBA" id="ARBA00010532"/>
    </source>
</evidence>
<evidence type="ECO:0000256" key="10">
    <source>
        <dbReference type="ARBA" id="ARBA00023180"/>
    </source>
</evidence>
<feature type="region of interest" description="Disordered" evidence="13">
    <location>
        <begin position="491"/>
        <end position="521"/>
    </location>
</feature>
<dbReference type="PRINTS" id="PR01609">
    <property type="entry name" value="CD36FAMILY"/>
</dbReference>
<protein>
    <recommendedName>
        <fullName evidence="11">Scavenger receptor class B member 1</fullName>
    </recommendedName>
    <alternativeName>
        <fullName evidence="12">SR-BI</fullName>
    </alternativeName>
</protein>
<evidence type="ECO:0000256" key="5">
    <source>
        <dbReference type="ARBA" id="ARBA00022692"/>
    </source>
</evidence>
<evidence type="ECO:0000256" key="14">
    <source>
        <dbReference type="SAM" id="Phobius"/>
    </source>
</evidence>
<evidence type="ECO:0000256" key="1">
    <source>
        <dbReference type="ARBA" id="ARBA00004189"/>
    </source>
</evidence>
<comment type="similarity">
    <text evidence="3">Belongs to the CD36 family.</text>
</comment>
<evidence type="ECO:0000256" key="4">
    <source>
        <dbReference type="ARBA" id="ARBA00022475"/>
    </source>
</evidence>
<feature type="transmembrane region" description="Helical" evidence="14">
    <location>
        <begin position="461"/>
        <end position="485"/>
    </location>
</feature>
<evidence type="ECO:0000256" key="11">
    <source>
        <dbReference type="ARBA" id="ARBA00040821"/>
    </source>
</evidence>
<keyword evidence="9" id="KW-0675">Receptor</keyword>
<name>A0ABP1S1F7_9HEXA</name>
<keyword evidence="7 14" id="KW-0472">Membrane</keyword>
<evidence type="ECO:0000313" key="15">
    <source>
        <dbReference type="EMBL" id="CAL8141165.1"/>
    </source>
</evidence>
<reference evidence="15 16" key="1">
    <citation type="submission" date="2024-08" db="EMBL/GenBank/DDBJ databases">
        <authorList>
            <person name="Cucini C."/>
            <person name="Frati F."/>
        </authorList>
    </citation>
    <scope>NUCLEOTIDE SEQUENCE [LARGE SCALE GENOMIC DNA]</scope>
</reference>
<evidence type="ECO:0000256" key="12">
    <source>
        <dbReference type="ARBA" id="ARBA00042244"/>
    </source>
</evidence>
<organism evidence="15 16">
    <name type="scientific">Orchesella dallaii</name>
    <dbReference type="NCBI Taxonomy" id="48710"/>
    <lineage>
        <taxon>Eukaryota</taxon>
        <taxon>Metazoa</taxon>
        <taxon>Ecdysozoa</taxon>
        <taxon>Arthropoda</taxon>
        <taxon>Hexapoda</taxon>
        <taxon>Collembola</taxon>
        <taxon>Entomobryomorpha</taxon>
        <taxon>Entomobryoidea</taxon>
        <taxon>Orchesellidae</taxon>
        <taxon>Orchesellinae</taxon>
        <taxon>Orchesella</taxon>
    </lineage>
</organism>
<feature type="compositionally biased region" description="Basic and acidic residues" evidence="13">
    <location>
        <begin position="491"/>
        <end position="515"/>
    </location>
</feature>
<evidence type="ECO:0000256" key="2">
    <source>
        <dbReference type="ARBA" id="ARBA00004651"/>
    </source>
</evidence>